<comment type="subcellular location">
    <subcellularLocation>
        <location evidence="1">Secreted</location>
    </subcellularLocation>
</comment>
<evidence type="ECO:0000256" key="5">
    <source>
        <dbReference type="SAM" id="SignalP"/>
    </source>
</evidence>
<evidence type="ECO:0000256" key="4">
    <source>
        <dbReference type="SAM" id="MobiDB-lite"/>
    </source>
</evidence>
<evidence type="ECO:0000313" key="7">
    <source>
        <dbReference type="EMBL" id="KWS03031.1"/>
    </source>
</evidence>
<dbReference type="OrthoDB" id="218680at2"/>
<dbReference type="SUPFAM" id="SSF51126">
    <property type="entry name" value="Pectin lyase-like"/>
    <property type="match status" value="1"/>
</dbReference>
<dbReference type="EMBL" id="JAJA02000001">
    <property type="protein sequence ID" value="KWS03031.1"/>
    <property type="molecule type" value="Genomic_DNA"/>
</dbReference>
<protein>
    <submittedName>
        <fullName evidence="7">Filamentous hemagglutinin family outer membrane protein associated with VreARI signaling system</fullName>
    </submittedName>
</protein>
<dbReference type="NCBIfam" id="TIGR01901">
    <property type="entry name" value="adhes_NPXG"/>
    <property type="match status" value="1"/>
</dbReference>
<dbReference type="InterPro" id="IPR011050">
    <property type="entry name" value="Pectin_lyase_fold/virulence"/>
</dbReference>
<organism evidence="7 8">
    <name type="scientific">Lysobacter capsici AZ78</name>
    <dbReference type="NCBI Taxonomy" id="1444315"/>
    <lineage>
        <taxon>Bacteria</taxon>
        <taxon>Pseudomonadati</taxon>
        <taxon>Pseudomonadota</taxon>
        <taxon>Gammaproteobacteria</taxon>
        <taxon>Lysobacterales</taxon>
        <taxon>Lysobacteraceae</taxon>
        <taxon>Lysobacter</taxon>
    </lineage>
</organism>
<dbReference type="PANTHER" id="PTHR12338">
    <property type="entry name" value="AUTOTRANSPORTER"/>
    <property type="match status" value="1"/>
</dbReference>
<dbReference type="Proteomes" id="UP000023435">
    <property type="component" value="Unassembled WGS sequence"/>
</dbReference>
<evidence type="ECO:0000259" key="6">
    <source>
        <dbReference type="SMART" id="SM00912"/>
    </source>
</evidence>
<feature type="domain" description="Filamentous haemagglutinin FhaB/tRNA nuclease CdiA-like TPS" evidence="6">
    <location>
        <begin position="142"/>
        <end position="254"/>
    </location>
</feature>
<dbReference type="Gene3D" id="2.160.20.10">
    <property type="entry name" value="Single-stranded right-handed beta-helix, Pectin lyase-like"/>
    <property type="match status" value="2"/>
</dbReference>
<proteinExistence type="predicted"/>
<dbReference type="PANTHER" id="PTHR12338:SF8">
    <property type="entry name" value="HEME_HEMOPEXIN-BINDING PROTEIN"/>
    <property type="match status" value="1"/>
</dbReference>
<dbReference type="GO" id="GO:0005576">
    <property type="term" value="C:extracellular region"/>
    <property type="evidence" value="ECO:0007669"/>
    <property type="project" value="UniProtKB-SubCell"/>
</dbReference>
<evidence type="ECO:0000256" key="3">
    <source>
        <dbReference type="ARBA" id="ARBA00022729"/>
    </source>
</evidence>
<name>A0A108U5P8_9GAMM</name>
<evidence type="ECO:0000313" key="8">
    <source>
        <dbReference type="Proteomes" id="UP000023435"/>
    </source>
</evidence>
<gene>
    <name evidence="7" type="ORF">AZ78_0577</name>
</gene>
<feature type="signal peptide" evidence="5">
    <location>
        <begin position="1"/>
        <end position="34"/>
    </location>
</feature>
<feature type="region of interest" description="Disordered" evidence="4">
    <location>
        <begin position="3062"/>
        <end position="3088"/>
    </location>
</feature>
<accession>A0A108U5P8</accession>
<dbReference type="Pfam" id="PF12545">
    <property type="entry name" value="DUF3739"/>
    <property type="match status" value="1"/>
</dbReference>
<dbReference type="SMART" id="SM00912">
    <property type="entry name" value="Haemagg_act"/>
    <property type="match status" value="1"/>
</dbReference>
<reference evidence="7 8" key="1">
    <citation type="journal article" date="2014" name="Genome Announc.">
        <title>Draft Genome Sequence of Lysobacter capsici AZ78, a Bacterium Antagonistic to Plant-Pathogenic Oomycetes.</title>
        <authorList>
            <person name="Puopolo G."/>
            <person name="Sonego P."/>
            <person name="Engelen K."/>
            <person name="Pertot I."/>
        </authorList>
    </citation>
    <scope>NUCLEOTIDE SEQUENCE [LARGE SCALE GENOMIC DNA]</scope>
    <source>
        <strain evidence="7 8">AZ78</strain>
    </source>
</reference>
<comment type="caution">
    <text evidence="7">The sequence shown here is derived from an EMBL/GenBank/DDBJ whole genome shotgun (WGS) entry which is preliminary data.</text>
</comment>
<dbReference type="InterPro" id="IPR021026">
    <property type="entry name" value="Filamn_hemagglutn_DUF3739"/>
</dbReference>
<dbReference type="InterPro" id="IPR008638">
    <property type="entry name" value="FhaB/CdiA-like_TPS"/>
</dbReference>
<dbReference type="RefSeq" id="WP_036115274.1">
    <property type="nucleotide sequence ID" value="NZ_JAJA02000001.1"/>
</dbReference>
<dbReference type="InterPro" id="IPR012334">
    <property type="entry name" value="Pectin_lyas_fold"/>
</dbReference>
<keyword evidence="3 5" id="KW-0732">Signal</keyword>
<evidence type="ECO:0000256" key="2">
    <source>
        <dbReference type="ARBA" id="ARBA00022525"/>
    </source>
</evidence>
<feature type="chain" id="PRO_5007131548" evidence="5">
    <location>
        <begin position="35"/>
        <end position="3998"/>
    </location>
</feature>
<sequence length="3998" mass="414001">MTRKPVRGFRTSPLRVLALSAAISMALIGGAAQADPNPFARRGLDPSAQAARAAQQQGLQSVRAQQAAQKSLAAFGRAAQVRSALDAAQVAARAAAAASQIGNNVPNGLGEGGLKIAAGVRIEPGAILANDPRLGESKLWLGAKSPTQRVDGADTTVTIEQTQKKAILSWESFNVGKQTTVYFDQRGGNHSGGNDWIALNRVDDPSGRPSQILGRIKAEGSVYLLNRNGVVFGGGSQVNTRSLVASSLNLFDNDVAKSNRIFINEGIQRARQDTQDAFVLTSERVDYSGSGALPGQPGDIRIEAGAQIKTAAGGYALIAAPNISNAGSVQGEDGQVQMAAVIGARAGQPSGGNDLRLRYGDIGTVAGTDPAALGYGRFDNTGIIASKRGEVTLTGHDIRQDGYVGTTTGVSRPGKISIIAANHTRASDANTASELADRIGGSLSFGRDSATVILPERDGETTTSAPSADKAFQPPSATLAGAQIRFQENSLVLMPGAKLDLVGMDVLRQAGVKPPPGRILLEHGATLNVAGLTDVQRPMSDNYVTIERIGENELADSPLLRGGGLFRQKVQLDIREHGVTDDGRAWVGSPLLNAAGYADQVPRKIDQMLVYGGSVNVIGREFVARSGSTMELGAGYVHYLGGMVESRRLLGADGRRYSLADADPSQNYLGFADAYTLDHQRWDVQEVFGSPLGGRERRYESDYLEGGDAGTLSIRLKQDASGGANGVESGLLLAGDIHAEAESGRHQIERGELARGGVFKLSVDNGPFTDWRLQSARSEDAPAGFGMNTALPQQFSADGSRVTTLSTQLLNAAGFGTVELNDPRAHIEVAADAQLQVQAGGRIALSGSRINVDGGLQAESGDIVLSAAAEFDNQLKAGERRGITVGSGARLSTRGQWVNDGDRIAEQRSGGANIDGGSIRLSTTSRLQNSGGELRDASGAIVLERGAVLDVSGGGRILPDGSLAQKDGVPLGRGGDIALLTYQPAAGDENSLNGNLPASFHAADGEAGQLRFQDATVRAGGLAGGGRLSLQARDIQIGGAAADDARTLQLDAGFFEQGDFGSYDLIAQHDATIAADTTVRISQRNFVPDREALRLLPTGGDLYAGLNLDGRSANGAFGLIDTYHRTAADFALEAGAATGRTLPNHPQLSQLRDTLLLDEGAQLQLDAGGDARLGSRGQLTVLGSVTAHGGSIALSGDTSVQGLSPSHSPAPIDYWRDSKSVWVGQNAVLDVSGVALLDPFKTPLPQGGAVPRDGKLLDGGRITLSSDSGYVVVEQGAQLDLSGARAVFDLPANSNGLGDAPLAPRTVWSDGGDLVLSSAAGLHFDGDIHAAGGDAQARGGSVQLLAAQSTRPLDNSGGRAPLATNAIVFHQDGSRLNAAAKPGEAIEPGAATSSGKMYFAADRLDGSGIDTLLVGIGEDGLPQGPLVAPVVFDGAVDLSLSRALMMNARAFVAGDASGEAKLSAAYVSLQGLLPGSERGRALAEPGHPGDARLSVEAGFIDIGGRVTLQNFGDARFASRGDLRLHTPTEYQSVAVAGETRQVPGELLTSGDLTLSAAQVYPASGETFIVRALGARNGAGATAPREETTIRIEGNGNAAALPLSAGGRLLFDASHIEQAGVVRAPGGRIVLGAGAATDPDTLALFGGLALTPTQSVKLGAGSLTSVSLDGRVLPYGKTVDGLQWNASDIEVNLNAPSARQVRIDGADLALDEGARVDLSGGGDLQAFEWIAGTGGSRDVLSAVGTSYADGGSGSAAYLYPDQRGVYAVVPGVQSPLAASDPLLSQGQVGGEVGKSVYLSGVQGLADGVYTLLPGRYATLPGAFRVVQRSGGQDSLSSRNLTAPDGTQVVAGYYVDSLSGARDARSNRFEVQSREVWGRYSQYQLSSANTFFAARAAKAGSIAPNLPRDGGQLVLSAQRALELGARLDVAAAAGGAAAQVDIVADAIQIRGDAQAARDGYVQLDAKQLSALGAGSLLIGGVRSQTGEGTRIDARTRDLVVSNDASAPLQGAEIVLVARASDGTQGVQIEDGSVIQARGQLAGASDRPLLIGAVADTASNTAAVSGDGALLRVSNAGAVDVQRRNVPAFEQSHGLLRVGEGARLDGGASLTLDSTGQAVVDASASLGGRDIQANSGRIAFTQDDGDYDGFVIGRNTLNQFAAAERVSLRSYGDMAFFGDISVDTDRQLSLSAGRFVGDGGTVTLRADRLSLSNDLGAASTTNADASGSGVLQLRGGEVVFGGGDKRLLGFGAVSVDANRSIAVQQRGSFDFGAASLGLRSPLIQADAGADNTLRTTGAIVLARSAGDAGNARPQGGAIGLDGASISGNALIRANSGKVGLHARTGDLRLDDGTAIDTSAVPKAIFDQTVYSPGGRIELQADHGAIHLASNASLDVSADAGGGDAGELRIVAPERQAELLGALKGSAPKGRGGRIDIDVGAALDLDGLSQRLNDGGINQRVAVRTRSGDLALSAGHTLKAREISLTADGGADATTRDADNGNVRIAGTLDASGTSGGKIELWGRHGVEIDGRLLANGSAANKRGGEVKIGTGGVSDGTLNADYGYQNVRGEDAGIIRIGRDALIDVRGGSAGGLSGGRVDLRAPLLQGGDVNVVIEDGQGIVGAREVGLEAYAVWSTTDAHDDSTIGKHFDGIVDPAGWYDAQGQLLPGTWTDASGAVLAPPTTPEQLKQYLNRHFFAPDQANRAHQTFYGYVDGDTEAHQSGTLMGFVRNPGFAFGDRFAGVANFRARPGVELRNPDPAINGGAIRVLTNWNLNSGELGNLDFRYNGAAPVLTLRADGDVEVAATISDGFYNYNASGGGAVGSYPVSHQRYTDALSVIDPIAYDYLPEPVQYDGDSEEIGQYYGQYDELLKMLTDPAPELDDVFGPGTSFLKAIEQFLLSGPVDPDPPILGPAPPTSPSGYGDYVSGYRDYLLRLTQQVFDPGIIPTVNERPVLPVLGPVPAAADRTPSLQASALKPMPFADKILAGGDSSSYRFIAGADFSSVAPGVVRGDQNADLKFDGHTTLLQNGKRELLMPNMVRTGTGAIDLAASRDIRFADRDAPASIYTAGRPGEGTSADRSRPTVDSNQSASNTALDIIVTGPVNPEAAGDIGLRAGRDIVGNRQIYDDAAGSRSGNAGSYLGQYWWPWMQTGNVLADDQRTLLSTSINFGGFAQGLLSVGGDIDISAGRDIREVSASAPTTWVKDGNALRVFGGGDIRVDAGRDLLGGDFFVAKGEGEINAGGRIGSAFDLDALVFIDNISAVASRMRSAVAPILAMQDANWRVTGAQDVEIGRVLNPSYARLPENVADSQSYGRDTQLSVTSVAGDLSFDTLSLGDVLFAYGNRSTSRAQAPYEIHDNPIFAQVLPSQLSLSAAAGDLSLHNGGQLFPSARSQLSLLAGGDLHLLSDQFPLVDSLRMLDIDPDWMPSPFRQLASLPGETAFDYALIDRFEPDRNQRANLHQGDAELVRIYALGDILGGIQSERSSLNTLRIDLPKPATVRAGRDIVDLDFRGQNYRASDATRILAGRDLYYRPLTRGNGAFKTSQSWLQIGGPGTFEVQTGRDLGPLTSANEAYANNQLKPDGGGIRSIGNRDNAGLPFQGADLVVRFGVAPGVNTRAFAQRYLDPSSVDAASYSALLIAYMQQLRQDELTRNGAAGGDAPALNAEQAWQAFAQQPEAVQQRLVDKVFLDVLKRAGRDNKDPASAEFGKYAAGYRAINTLFPAALGYTANQLEGGQNGAEKPVSTGQLDMRGSTLQTQQGGDIRILGPGGDIQVGSVAAPPMVVNNQGAVVIGPNQQGILTLDIGDIGLFADRSVLLAQSRIFTQRGGDLLIWSSNGDINAGKGAKTSSDKPPVRYVCDIDHNCRIDAKGLVSGAGIATLQTVPGAKAGDAVLVAPRGTIDAGDAGIRISGNLIVAAQTVANADNIQVDGDSIGIPVARGVDTGALSAASSASSGVNAVAQDMAGQRPALATRDIPALISVQVIGFGTCGADDPRCANSP</sequence>
<dbReference type="InterPro" id="IPR050909">
    <property type="entry name" value="Bact_Autotransporter_VF"/>
</dbReference>
<evidence type="ECO:0000256" key="1">
    <source>
        <dbReference type="ARBA" id="ARBA00004613"/>
    </source>
</evidence>
<keyword evidence="2" id="KW-0964">Secreted</keyword>
<dbReference type="Pfam" id="PF05860">
    <property type="entry name" value="TPS"/>
    <property type="match status" value="1"/>
</dbReference>
<keyword evidence="8" id="KW-1185">Reference proteome</keyword>